<reference evidence="2 3" key="1">
    <citation type="journal article" date="2024" name="G3 (Bethesda)">
        <title>Genome assembly of Hibiscus sabdariffa L. provides insights into metabolisms of medicinal natural products.</title>
        <authorList>
            <person name="Kim T."/>
        </authorList>
    </citation>
    <scope>NUCLEOTIDE SEQUENCE [LARGE SCALE GENOMIC DNA]</scope>
    <source>
        <strain evidence="2">TK-2024</strain>
        <tissue evidence="2">Old leaves</tissue>
    </source>
</reference>
<gene>
    <name evidence="2" type="ORF">V6N12_009750</name>
</gene>
<comment type="caution">
    <text evidence="2">The sequence shown here is derived from an EMBL/GenBank/DDBJ whole genome shotgun (WGS) entry which is preliminary data.</text>
</comment>
<dbReference type="Proteomes" id="UP001472677">
    <property type="component" value="Unassembled WGS sequence"/>
</dbReference>
<organism evidence="2 3">
    <name type="scientific">Hibiscus sabdariffa</name>
    <name type="common">roselle</name>
    <dbReference type="NCBI Taxonomy" id="183260"/>
    <lineage>
        <taxon>Eukaryota</taxon>
        <taxon>Viridiplantae</taxon>
        <taxon>Streptophyta</taxon>
        <taxon>Embryophyta</taxon>
        <taxon>Tracheophyta</taxon>
        <taxon>Spermatophyta</taxon>
        <taxon>Magnoliopsida</taxon>
        <taxon>eudicotyledons</taxon>
        <taxon>Gunneridae</taxon>
        <taxon>Pentapetalae</taxon>
        <taxon>rosids</taxon>
        <taxon>malvids</taxon>
        <taxon>Malvales</taxon>
        <taxon>Malvaceae</taxon>
        <taxon>Malvoideae</taxon>
        <taxon>Hibiscus</taxon>
    </lineage>
</organism>
<feature type="region of interest" description="Disordered" evidence="1">
    <location>
        <begin position="195"/>
        <end position="219"/>
    </location>
</feature>
<evidence type="ECO:0000256" key="1">
    <source>
        <dbReference type="SAM" id="MobiDB-lite"/>
    </source>
</evidence>
<evidence type="ECO:0000313" key="3">
    <source>
        <dbReference type="Proteomes" id="UP001472677"/>
    </source>
</evidence>
<name>A0ABR1ZWA6_9ROSI</name>
<protein>
    <submittedName>
        <fullName evidence="2">Uncharacterized protein</fullName>
    </submittedName>
</protein>
<feature type="compositionally biased region" description="Polar residues" evidence="1">
    <location>
        <begin position="198"/>
        <end position="215"/>
    </location>
</feature>
<accession>A0ABR1ZWA6</accession>
<keyword evidence="3" id="KW-1185">Reference proteome</keyword>
<dbReference type="EMBL" id="JBBPBM010001365">
    <property type="protein sequence ID" value="KAK8484712.1"/>
    <property type="molecule type" value="Genomic_DNA"/>
</dbReference>
<evidence type="ECO:0000313" key="2">
    <source>
        <dbReference type="EMBL" id="KAK8484712.1"/>
    </source>
</evidence>
<sequence>MEASVGAKGKYLSGCFTGEESDLRVFMSFHSLSSSTKDLAYVRYFGKSFFSMLKPGFEGIMLLFQPDFFSIVLCVLKVSKELPAVEPFSLIFRPSIVVLVALGFALLSRFGKAKLCSFYAHGLKDGAEFFSLAKRREIIEAIIGGIIEPGTFDVVFSDLEEIKADDPAKGHPHGEFCISCLDVCHLRTLRSNLVDPRPTSSASNRAHAQSLSSSDPGDAPYGAKVCNKAAPHGPGYRAMHALVALTSAIPLPGYHWFQTPVLTDAQSCPSTPPKAAACSTPMHAAPSL</sequence>
<proteinExistence type="predicted"/>